<dbReference type="InterPro" id="IPR046947">
    <property type="entry name" value="LytR-like"/>
</dbReference>
<dbReference type="Gene3D" id="2.20.25.10">
    <property type="match status" value="1"/>
</dbReference>
<keyword evidence="3" id="KW-1185">Reference proteome</keyword>
<gene>
    <name evidence="2" type="ORF">BI350_08935</name>
</gene>
<dbReference type="GO" id="GO:0000156">
    <property type="term" value="F:phosphorelay response regulator activity"/>
    <property type="evidence" value="ECO:0007669"/>
    <property type="project" value="InterPro"/>
</dbReference>
<dbReference type="PANTHER" id="PTHR37299">
    <property type="entry name" value="TRANSCRIPTIONAL REGULATOR-RELATED"/>
    <property type="match status" value="1"/>
</dbReference>
<name>A0A1D8JG18_9BACL</name>
<proteinExistence type="predicted"/>
<dbReference type="Proteomes" id="UP000185746">
    <property type="component" value="Chromosome"/>
</dbReference>
<dbReference type="AlphaFoldDB" id="A0A1D8JG18"/>
<dbReference type="EMBL" id="CP017560">
    <property type="protein sequence ID" value="AOV07648.1"/>
    <property type="molecule type" value="Genomic_DNA"/>
</dbReference>
<feature type="domain" description="HTH LytTR-type" evidence="1">
    <location>
        <begin position="153"/>
        <end position="216"/>
    </location>
</feature>
<protein>
    <recommendedName>
        <fullName evidence="1">HTH LytTR-type domain-containing protein</fullName>
    </recommendedName>
</protein>
<dbReference type="Pfam" id="PF04397">
    <property type="entry name" value="LytTR"/>
    <property type="match status" value="1"/>
</dbReference>
<evidence type="ECO:0000313" key="2">
    <source>
        <dbReference type="EMBL" id="AOV07648.1"/>
    </source>
</evidence>
<organism evidence="2 3">
    <name type="scientific">Sporosarcina ureilytica</name>
    <dbReference type="NCBI Taxonomy" id="298596"/>
    <lineage>
        <taxon>Bacteria</taxon>
        <taxon>Bacillati</taxon>
        <taxon>Bacillota</taxon>
        <taxon>Bacilli</taxon>
        <taxon>Bacillales</taxon>
        <taxon>Caryophanaceae</taxon>
        <taxon>Sporosarcina</taxon>
    </lineage>
</organism>
<evidence type="ECO:0000259" key="1">
    <source>
        <dbReference type="PROSITE" id="PS50930"/>
    </source>
</evidence>
<accession>A0A1D8JG18</accession>
<dbReference type="PANTHER" id="PTHR37299:SF4">
    <property type="entry name" value="TRANSCRIPTIONAL REGULATOR"/>
    <property type="match status" value="1"/>
</dbReference>
<sequence length="216" mass="24755">MGIEAAVQYVSILKEWLPKEASVAVIANGRYLYYAPGMHDIRIVVGQSVEANNIVHDVVKKKLKVEKYMQGDENCSSYYGIGYPAIVDDKEGVVLVILPPDYHSLYKEPMTFLTGRNEDCWCPIAVDKISHIESLQKKTWFYKNDVAYQSIYTLKDLVEQLPNFFLRIHRSYIVNIQHILEISRDFSSNMLITLKNGTVLPVSQSYSTHIRKTLGF</sequence>
<dbReference type="KEGG" id="surl:BI350_08935"/>
<dbReference type="SMART" id="SM00850">
    <property type="entry name" value="LytTR"/>
    <property type="match status" value="1"/>
</dbReference>
<dbReference type="PROSITE" id="PS50930">
    <property type="entry name" value="HTH_LYTTR"/>
    <property type="match status" value="1"/>
</dbReference>
<dbReference type="Gene3D" id="2.40.50.40">
    <property type="match status" value="1"/>
</dbReference>
<dbReference type="RefSeq" id="WP_075527781.1">
    <property type="nucleotide sequence ID" value="NZ_CP017560.1"/>
</dbReference>
<reference evidence="2 3" key="1">
    <citation type="submission" date="2016-09" db="EMBL/GenBank/DDBJ databases">
        <title>Complete genome sequence of the Lysinibacillus sphaericus LMG 22257, a specie of Bacillus with ureolytic activity that can effectively biodeposit calcium carbonate.</title>
        <authorList>
            <person name="Yan W."/>
        </authorList>
    </citation>
    <scope>NUCLEOTIDE SEQUENCE [LARGE SCALE GENOMIC DNA]</scope>
    <source>
        <strain evidence="2 3">LMG 22257</strain>
    </source>
</reference>
<dbReference type="InterPro" id="IPR007492">
    <property type="entry name" value="LytTR_DNA-bd_dom"/>
</dbReference>
<dbReference type="GO" id="GO:0003677">
    <property type="term" value="F:DNA binding"/>
    <property type="evidence" value="ECO:0007669"/>
    <property type="project" value="InterPro"/>
</dbReference>
<evidence type="ECO:0000313" key="3">
    <source>
        <dbReference type="Proteomes" id="UP000185746"/>
    </source>
</evidence>